<accession>A0ABN7WZ43</accession>
<gene>
    <name evidence="1" type="ORF">GMARGA_LOCUS36300</name>
</gene>
<comment type="caution">
    <text evidence="1">The sequence shown here is derived from an EMBL/GenBank/DDBJ whole genome shotgun (WGS) entry which is preliminary data.</text>
</comment>
<organism evidence="1 2">
    <name type="scientific">Gigaspora margarita</name>
    <dbReference type="NCBI Taxonomy" id="4874"/>
    <lineage>
        <taxon>Eukaryota</taxon>
        <taxon>Fungi</taxon>
        <taxon>Fungi incertae sedis</taxon>
        <taxon>Mucoromycota</taxon>
        <taxon>Glomeromycotina</taxon>
        <taxon>Glomeromycetes</taxon>
        <taxon>Diversisporales</taxon>
        <taxon>Gigasporaceae</taxon>
        <taxon>Gigaspora</taxon>
    </lineage>
</organism>
<reference evidence="1 2" key="1">
    <citation type="submission" date="2021-06" db="EMBL/GenBank/DDBJ databases">
        <authorList>
            <person name="Kallberg Y."/>
            <person name="Tangrot J."/>
            <person name="Rosling A."/>
        </authorList>
    </citation>
    <scope>NUCLEOTIDE SEQUENCE [LARGE SCALE GENOMIC DNA]</scope>
    <source>
        <strain evidence="1 2">120-4 pot B 10/14</strain>
    </source>
</reference>
<sequence>MSKFFFSNTTKDSRFSETRQSAILNILEYENQALNFLYYNIKEPKFKKLNT</sequence>
<dbReference type="Proteomes" id="UP000789901">
    <property type="component" value="Unassembled WGS sequence"/>
</dbReference>
<proteinExistence type="predicted"/>
<protein>
    <submittedName>
        <fullName evidence="1">20875_t:CDS:1</fullName>
    </submittedName>
</protein>
<feature type="non-terminal residue" evidence="1">
    <location>
        <position position="51"/>
    </location>
</feature>
<keyword evidence="2" id="KW-1185">Reference proteome</keyword>
<dbReference type="EMBL" id="CAJVQB010070946">
    <property type="protein sequence ID" value="CAG8843003.1"/>
    <property type="molecule type" value="Genomic_DNA"/>
</dbReference>
<name>A0ABN7WZ43_GIGMA</name>
<evidence type="ECO:0000313" key="1">
    <source>
        <dbReference type="EMBL" id="CAG8843003.1"/>
    </source>
</evidence>
<evidence type="ECO:0000313" key="2">
    <source>
        <dbReference type="Proteomes" id="UP000789901"/>
    </source>
</evidence>